<dbReference type="PANTHER" id="PTHR45618">
    <property type="entry name" value="MITOCHONDRIAL DICARBOXYLATE CARRIER-RELATED"/>
    <property type="match status" value="1"/>
</dbReference>
<evidence type="ECO:0000256" key="6">
    <source>
        <dbReference type="ARBA" id="ARBA00022989"/>
    </source>
</evidence>
<keyword evidence="5" id="KW-0677">Repeat</keyword>
<comment type="similarity">
    <text evidence="2 9">Belongs to the mitochondrial carrier (TC 2.A.29) family.</text>
</comment>
<name>A0AAD9QIN2_ACRCE</name>
<evidence type="ECO:0000256" key="5">
    <source>
        <dbReference type="ARBA" id="ARBA00022737"/>
    </source>
</evidence>
<keyword evidence="4 8" id="KW-0812">Transmembrane</keyword>
<sequence length="318" mass="35369">MEAGAMYDKIAQRHLSKGKENAIRFALSGLSCMCAATVTNPIDVIKTRMQLENELGCHHESRNIFHNRYYRGLFRGALRITREEGLPGLYKGIMPSLMREATYSTLRLGLYEPLKEQFGARDPAFTPFWKKICAGAIAGAIGSAIACPTDVVKIRLMSPSGNQWGYKHTFHAFQAIISTEGIRGLWTGVSATVKRSALVSATAVSSYDHLKHAILNARLMKEGPFLHIVASSLAGFVTNCVTSPIDMVRTRYMNQKKDGKNPVLYKGTLDCIVKTVRKEGLFGLYKGFIPNWTRTGTHTVVTFFVFEQLRAFVGLRPI</sequence>
<comment type="caution">
    <text evidence="10">The sequence shown here is derived from an EMBL/GenBank/DDBJ whole genome shotgun (WGS) entry which is preliminary data.</text>
</comment>
<dbReference type="GO" id="GO:0016020">
    <property type="term" value="C:membrane"/>
    <property type="evidence" value="ECO:0007669"/>
    <property type="project" value="UniProtKB-SubCell"/>
</dbReference>
<dbReference type="PROSITE" id="PS50920">
    <property type="entry name" value="SOLCAR"/>
    <property type="match status" value="3"/>
</dbReference>
<protein>
    <submittedName>
        <fullName evidence="10">Mitochondrial substrate carrier family protein ucpB</fullName>
    </submittedName>
</protein>
<keyword evidence="3 9" id="KW-0813">Transport</keyword>
<reference evidence="10" key="1">
    <citation type="journal article" date="2023" name="G3 (Bethesda)">
        <title>Whole genome assembly and annotation of the endangered Caribbean coral Acropora cervicornis.</title>
        <authorList>
            <person name="Selwyn J.D."/>
            <person name="Vollmer S.V."/>
        </authorList>
    </citation>
    <scope>NUCLEOTIDE SEQUENCE</scope>
    <source>
        <strain evidence="10">K2</strain>
    </source>
</reference>
<keyword evidence="7 8" id="KW-0472">Membrane</keyword>
<feature type="repeat" description="Solcar" evidence="8">
    <location>
        <begin position="126"/>
        <end position="213"/>
    </location>
</feature>
<evidence type="ECO:0000256" key="2">
    <source>
        <dbReference type="ARBA" id="ARBA00006375"/>
    </source>
</evidence>
<dbReference type="Pfam" id="PF00153">
    <property type="entry name" value="Mito_carr"/>
    <property type="match status" value="3"/>
</dbReference>
<feature type="repeat" description="Solcar" evidence="8">
    <location>
        <begin position="222"/>
        <end position="312"/>
    </location>
</feature>
<dbReference type="AlphaFoldDB" id="A0AAD9QIN2"/>
<dbReference type="SUPFAM" id="SSF103506">
    <property type="entry name" value="Mitochondrial carrier"/>
    <property type="match status" value="1"/>
</dbReference>
<feature type="repeat" description="Solcar" evidence="8">
    <location>
        <begin position="19"/>
        <end position="117"/>
    </location>
</feature>
<dbReference type="InterPro" id="IPR018108">
    <property type="entry name" value="MCP_transmembrane"/>
</dbReference>
<dbReference type="InterPro" id="IPR023395">
    <property type="entry name" value="MCP_dom_sf"/>
</dbReference>
<evidence type="ECO:0000256" key="3">
    <source>
        <dbReference type="ARBA" id="ARBA00022448"/>
    </source>
</evidence>
<organism evidence="10 11">
    <name type="scientific">Acropora cervicornis</name>
    <name type="common">Staghorn coral</name>
    <dbReference type="NCBI Taxonomy" id="6130"/>
    <lineage>
        <taxon>Eukaryota</taxon>
        <taxon>Metazoa</taxon>
        <taxon>Cnidaria</taxon>
        <taxon>Anthozoa</taxon>
        <taxon>Hexacorallia</taxon>
        <taxon>Scleractinia</taxon>
        <taxon>Astrocoeniina</taxon>
        <taxon>Acroporidae</taxon>
        <taxon>Acropora</taxon>
    </lineage>
</organism>
<accession>A0AAD9QIN2</accession>
<dbReference type="Proteomes" id="UP001249851">
    <property type="component" value="Unassembled WGS sequence"/>
</dbReference>
<reference evidence="10" key="2">
    <citation type="journal article" date="2023" name="Science">
        <title>Genomic signatures of disease resistance in endangered staghorn corals.</title>
        <authorList>
            <person name="Vollmer S.V."/>
            <person name="Selwyn J.D."/>
            <person name="Despard B.A."/>
            <person name="Roesel C.L."/>
        </authorList>
    </citation>
    <scope>NUCLEOTIDE SEQUENCE</scope>
    <source>
        <strain evidence="10">K2</strain>
    </source>
</reference>
<evidence type="ECO:0000256" key="7">
    <source>
        <dbReference type="ARBA" id="ARBA00023136"/>
    </source>
</evidence>
<keyword evidence="6" id="KW-1133">Transmembrane helix</keyword>
<evidence type="ECO:0000256" key="1">
    <source>
        <dbReference type="ARBA" id="ARBA00004141"/>
    </source>
</evidence>
<evidence type="ECO:0000256" key="4">
    <source>
        <dbReference type="ARBA" id="ARBA00022692"/>
    </source>
</evidence>
<evidence type="ECO:0000256" key="9">
    <source>
        <dbReference type="RuleBase" id="RU000488"/>
    </source>
</evidence>
<dbReference type="Gene3D" id="1.50.40.10">
    <property type="entry name" value="Mitochondrial carrier domain"/>
    <property type="match status" value="1"/>
</dbReference>
<dbReference type="InterPro" id="IPR050391">
    <property type="entry name" value="Mito_Metabolite_Transporter"/>
</dbReference>
<proteinExistence type="inferred from homology"/>
<evidence type="ECO:0000313" key="10">
    <source>
        <dbReference type="EMBL" id="KAK2562046.1"/>
    </source>
</evidence>
<comment type="subcellular location">
    <subcellularLocation>
        <location evidence="1">Membrane</location>
        <topology evidence="1">Multi-pass membrane protein</topology>
    </subcellularLocation>
</comment>
<gene>
    <name evidence="10" type="ORF">P5673_014785</name>
</gene>
<keyword evidence="11" id="KW-1185">Reference proteome</keyword>
<dbReference type="EMBL" id="JARQWQ010000030">
    <property type="protein sequence ID" value="KAK2562046.1"/>
    <property type="molecule type" value="Genomic_DNA"/>
</dbReference>
<evidence type="ECO:0000313" key="11">
    <source>
        <dbReference type="Proteomes" id="UP001249851"/>
    </source>
</evidence>
<evidence type="ECO:0000256" key="8">
    <source>
        <dbReference type="PROSITE-ProRule" id="PRU00282"/>
    </source>
</evidence>